<dbReference type="RefSeq" id="NP_001284505.1">
    <property type="nucleotide sequence ID" value="NM_001297576.1"/>
</dbReference>
<name>Q96FS5_HUMAN</name>
<protein>
    <submittedName>
        <fullName evidence="1">PEA15 protein</fullName>
    </submittedName>
</protein>
<dbReference type="AlphaFoldDB" id="Q96FS5"/>
<dbReference type="CTD" id="8682"/>
<dbReference type="KEGG" id="hsa:8682"/>
<accession>Q96FS5</accession>
<dbReference type="DisGeNET" id="8682"/>
<dbReference type="RefSeq" id="NP_003759.1">
    <property type="nucleotide sequence ID" value="NM_003768.4"/>
</dbReference>
<dbReference type="DNASU" id="8682"/>
<dbReference type="GeneID" id="8682"/>
<sequence>MYIKTALPCLPFFVVSSINLLSRPERGWEGNATVKGVAESNCYIVQTKKKAFSKNIKFTCSLRDYLDKVQVRSF</sequence>
<dbReference type="EMBL" id="BC010469">
    <property type="protein sequence ID" value="AAH10469.1"/>
    <property type="molecule type" value="mRNA"/>
</dbReference>
<dbReference type="RefSeq" id="NP_001284507.1">
    <property type="nucleotide sequence ID" value="NM_001297578.1"/>
</dbReference>
<reference evidence="1" key="1">
    <citation type="journal article" date="2004" name="Genome Res.">
        <title>The status, quality, and expansion of the NIH full-length cDNA project: the Mammalian Gene Collection (MGC).</title>
        <authorList>
            <consortium name="The MGC Project Team"/>
            <person name="Gerhard D.S."/>
            <person name="Wagner L."/>
            <person name="Feingold E.A."/>
            <person name="Shenmen C.M."/>
            <person name="Grouse L.H."/>
            <person name="Schuler G."/>
            <person name="Klein S.L."/>
            <person name="Old S."/>
            <person name="Rasooly R."/>
            <person name="Good P."/>
            <person name="Guyer M."/>
            <person name="Peck A.M."/>
            <person name="Derge J.G."/>
            <person name="Lipman D."/>
            <person name="Collins F.S."/>
            <person name="Jang W."/>
            <person name="Sherry S."/>
            <person name="Feolo M."/>
            <person name="Misquitta L."/>
            <person name="Lee E."/>
            <person name="Rotmistrovsky K."/>
            <person name="Greenhut S.F."/>
            <person name="Schaefer C.F."/>
            <person name="Buetow K."/>
            <person name="Bonner T.I."/>
            <person name="Haussler D."/>
            <person name="Kent J."/>
            <person name="Kiekhaus M."/>
            <person name="Furey T."/>
            <person name="Brent M."/>
            <person name="Prange C."/>
            <person name="Schreiber K."/>
            <person name="Shapiro N."/>
            <person name="Bhat N.K."/>
            <person name="Hopkins R.F."/>
            <person name="Hsie F."/>
            <person name="Driscoll T."/>
            <person name="Soares M.B."/>
            <person name="Casavant T.L."/>
            <person name="Scheetz T.E."/>
            <person name="Brown-stein M.J."/>
            <person name="Usdin T.B."/>
            <person name="Toshiyuki S."/>
            <person name="Carninci P."/>
            <person name="Piao Y."/>
            <person name="Dudekula D.B."/>
            <person name="Ko M.S."/>
            <person name="Kawakami K."/>
            <person name="Suzuki Y."/>
            <person name="Sugano S."/>
            <person name="Gruber C.E."/>
            <person name="Smith M.R."/>
            <person name="Simmons B."/>
            <person name="Moore T."/>
            <person name="Waterman R."/>
            <person name="Johnson S.L."/>
            <person name="Ruan Y."/>
            <person name="Wei C.L."/>
            <person name="Mathavan S."/>
            <person name="Gunaratne P.H."/>
            <person name="Wu J."/>
            <person name="Garcia A.M."/>
            <person name="Hulyk S.W."/>
            <person name="Fuh E."/>
            <person name="Yuan Y."/>
            <person name="Sneed A."/>
            <person name="Kowis C."/>
            <person name="Hodgson A."/>
            <person name="Muzny D.M."/>
            <person name="McPherson J."/>
            <person name="Gibbs R.A."/>
            <person name="Fahey J."/>
            <person name="Helton E."/>
            <person name="Ketteman M."/>
            <person name="Madan A."/>
            <person name="Rodrigues S."/>
            <person name="Sanchez A."/>
            <person name="Whiting M."/>
            <person name="Madari A."/>
            <person name="Young A.C."/>
            <person name="Wetherby K.D."/>
            <person name="Granite S.J."/>
            <person name="Kwong P.N."/>
            <person name="Brinkley C.P."/>
            <person name="Pearson R.L."/>
            <person name="Bouffard G.G."/>
            <person name="Blakesly R.W."/>
            <person name="Green E.D."/>
            <person name="Dickson M.C."/>
            <person name="Rodriguez A.C."/>
            <person name="Grimwood J."/>
            <person name="Schmutz J."/>
            <person name="Myers R.M."/>
            <person name="Butterfield Y.S."/>
            <person name="Griffith M."/>
            <person name="Griffith O.L."/>
            <person name="Krzywinski M.I."/>
            <person name="Liao N."/>
            <person name="Morin R."/>
            <person name="Morrin R."/>
            <person name="Palmquist D."/>
            <person name="Petrescu A.S."/>
            <person name="Skalska U."/>
            <person name="Smailus D.E."/>
            <person name="Stott J.M."/>
            <person name="Schnerch A."/>
            <person name="Schein J.E."/>
            <person name="Jones S.J."/>
            <person name="Holt R.A."/>
            <person name="Baross A."/>
            <person name="Marra M.A."/>
            <person name="Clifton S."/>
            <person name="Makowski K.A."/>
            <person name="Bosak S."/>
            <person name="Malek J."/>
        </authorList>
    </citation>
    <scope>NUCLEOTIDE SEQUENCE [LARGE SCALE MRNA]</scope>
    <source>
        <tissue evidence="1">Brain</tissue>
    </source>
</reference>
<dbReference type="BioGRID-ORCS" id="8682">
    <property type="hits" value="29 hits in 1161 CRISPR screens"/>
</dbReference>
<dbReference type="RefSeq" id="NP_001284506.1">
    <property type="nucleotide sequence ID" value="NM_001297577.1"/>
</dbReference>
<dbReference type="OrthoDB" id="9931131at2759"/>
<organism evidence="1">
    <name type="scientific">Homo sapiens</name>
    <name type="common">Human</name>
    <dbReference type="NCBI Taxonomy" id="9606"/>
    <lineage>
        <taxon>Eukaryota</taxon>
        <taxon>Metazoa</taxon>
        <taxon>Chordata</taxon>
        <taxon>Craniata</taxon>
        <taxon>Vertebrata</taxon>
        <taxon>Euteleostomi</taxon>
        <taxon>Mammalia</taxon>
        <taxon>Eutheria</taxon>
        <taxon>Euarchontoglires</taxon>
        <taxon>Primates</taxon>
        <taxon>Haplorrhini</taxon>
        <taxon>Catarrhini</taxon>
        <taxon>Hominidae</taxon>
        <taxon>Homo</taxon>
    </lineage>
</organism>
<evidence type="ECO:0000313" key="1">
    <source>
        <dbReference type="EMBL" id="AAH10469.1"/>
    </source>
</evidence>
<proteinExistence type="evidence at transcript level"/>